<dbReference type="EMBL" id="FQVQ01000011">
    <property type="protein sequence ID" value="SHF52391.1"/>
    <property type="molecule type" value="Genomic_DNA"/>
</dbReference>
<dbReference type="Gene3D" id="3.90.550.10">
    <property type="entry name" value="Spore Coat Polysaccharide Biosynthesis Protein SpsA, Chain A"/>
    <property type="match status" value="1"/>
</dbReference>
<evidence type="ECO:0008006" key="3">
    <source>
        <dbReference type="Google" id="ProtNLM"/>
    </source>
</evidence>
<gene>
    <name evidence="1" type="ORF">SAMN05444377_11164</name>
</gene>
<dbReference type="STRING" id="1124188.SAMN05444377_11164"/>
<organism evidence="1 2">
    <name type="scientific">Flavobacterium fontis</name>
    <dbReference type="NCBI Taxonomy" id="1124188"/>
    <lineage>
        <taxon>Bacteria</taxon>
        <taxon>Pseudomonadati</taxon>
        <taxon>Bacteroidota</taxon>
        <taxon>Flavobacteriia</taxon>
        <taxon>Flavobacteriales</taxon>
        <taxon>Flavobacteriaceae</taxon>
        <taxon>Flavobacterium</taxon>
    </lineage>
</organism>
<evidence type="ECO:0000313" key="1">
    <source>
        <dbReference type="EMBL" id="SHF52391.1"/>
    </source>
</evidence>
<protein>
    <recommendedName>
        <fullName evidence="3">Glycosyl transferase family 8</fullName>
    </recommendedName>
</protein>
<keyword evidence="2" id="KW-1185">Reference proteome</keyword>
<evidence type="ECO:0000313" key="2">
    <source>
        <dbReference type="Proteomes" id="UP000184147"/>
    </source>
</evidence>
<dbReference type="InterPro" id="IPR029044">
    <property type="entry name" value="Nucleotide-diphossugar_trans"/>
</dbReference>
<dbReference type="AlphaFoldDB" id="A0A1M5CCF2"/>
<reference evidence="1 2" key="1">
    <citation type="submission" date="2016-11" db="EMBL/GenBank/DDBJ databases">
        <authorList>
            <person name="Jaros S."/>
            <person name="Januszkiewicz K."/>
            <person name="Wedrychowicz H."/>
        </authorList>
    </citation>
    <scope>NUCLEOTIDE SEQUENCE [LARGE SCALE GENOMIC DNA]</scope>
    <source>
        <strain evidence="1 2">DSM 25660</strain>
    </source>
</reference>
<name>A0A1M5CCF2_9FLAO</name>
<dbReference type="Proteomes" id="UP000184147">
    <property type="component" value="Unassembled WGS sequence"/>
</dbReference>
<accession>A0A1M5CCF2</accession>
<dbReference type="SUPFAM" id="SSF53448">
    <property type="entry name" value="Nucleotide-diphospho-sugar transferases"/>
    <property type="match status" value="1"/>
</dbReference>
<proteinExistence type="predicted"/>
<sequence>MILSSKLKRLRNNFLKKCVNFSTTQTQRDWYICGMNATQHLLFVAFGHRDYQNELIWALMSLARAHPEPAFHIHIFSDDTAYLQSQLPLPVTYHVLTSDQLTEAKGPSNYAYRVKIKILQDCLKRYTGSFLYLDTDCLITAPLTPIFEALEKGMVFMDKNEGALKANTGGIARKMKKVLRKQAAFPLPNGELITLSEAFEVWNSGCIGVSNQHLPLLYRAEAFMDALYATYPLFSMEQIAVSEALQREPLAESKNWVHHYWYFKEFRPVIQAFLAHYPVWEDRLEKAPLWDPWQLSAGKRRYKQLGFWGRTFQKISLGYRWKNPEFRP</sequence>